<evidence type="ECO:0000256" key="7">
    <source>
        <dbReference type="RuleBase" id="RU003346"/>
    </source>
</evidence>
<keyword evidence="4 8" id="KW-0812">Transmembrane</keyword>
<dbReference type="InterPro" id="IPR020846">
    <property type="entry name" value="MFS_dom"/>
</dbReference>
<dbReference type="InterPro" id="IPR005828">
    <property type="entry name" value="MFS_sugar_transport-like"/>
</dbReference>
<dbReference type="PRINTS" id="PR00171">
    <property type="entry name" value="SUGRTRNSPORT"/>
</dbReference>
<gene>
    <name evidence="10" type="ORF">K461DRAFT_242318</name>
</gene>
<comment type="similarity">
    <text evidence="2 7">Belongs to the major facilitator superfamily. Sugar transporter (TC 2.A.1.1) family.</text>
</comment>
<dbReference type="Proteomes" id="UP000799439">
    <property type="component" value="Unassembled WGS sequence"/>
</dbReference>
<dbReference type="FunFam" id="1.20.1250.20:FF:000180">
    <property type="entry name" value="MFS monosaccharide transporter"/>
    <property type="match status" value="1"/>
</dbReference>
<dbReference type="SUPFAM" id="SSF103473">
    <property type="entry name" value="MFS general substrate transporter"/>
    <property type="match status" value="1"/>
</dbReference>
<dbReference type="Pfam" id="PF00083">
    <property type="entry name" value="Sugar_tr"/>
    <property type="match status" value="1"/>
</dbReference>
<protein>
    <submittedName>
        <fullName evidence="10">Sugar transporter family protein</fullName>
    </submittedName>
</protein>
<feature type="transmembrane region" description="Helical" evidence="8">
    <location>
        <begin position="399"/>
        <end position="426"/>
    </location>
</feature>
<dbReference type="PROSITE" id="PS50850">
    <property type="entry name" value="MFS"/>
    <property type="match status" value="1"/>
</dbReference>
<dbReference type="Gene3D" id="1.20.1250.20">
    <property type="entry name" value="MFS general substrate transporter like domains"/>
    <property type="match status" value="1"/>
</dbReference>
<organism evidence="10 11">
    <name type="scientific">Myriangium duriaei CBS 260.36</name>
    <dbReference type="NCBI Taxonomy" id="1168546"/>
    <lineage>
        <taxon>Eukaryota</taxon>
        <taxon>Fungi</taxon>
        <taxon>Dikarya</taxon>
        <taxon>Ascomycota</taxon>
        <taxon>Pezizomycotina</taxon>
        <taxon>Dothideomycetes</taxon>
        <taxon>Dothideomycetidae</taxon>
        <taxon>Myriangiales</taxon>
        <taxon>Myriangiaceae</taxon>
        <taxon>Myriangium</taxon>
    </lineage>
</organism>
<dbReference type="PANTHER" id="PTHR48022">
    <property type="entry name" value="PLASTIDIC GLUCOSE TRANSPORTER 4"/>
    <property type="match status" value="1"/>
</dbReference>
<feature type="domain" description="Major facilitator superfamily (MFS) profile" evidence="9">
    <location>
        <begin position="27"/>
        <end position="495"/>
    </location>
</feature>
<dbReference type="InterPro" id="IPR050360">
    <property type="entry name" value="MFS_Sugar_Transporters"/>
</dbReference>
<dbReference type="OrthoDB" id="6612291at2759"/>
<evidence type="ECO:0000313" key="10">
    <source>
        <dbReference type="EMBL" id="KAF2151639.1"/>
    </source>
</evidence>
<keyword evidence="11" id="KW-1185">Reference proteome</keyword>
<evidence type="ECO:0000256" key="5">
    <source>
        <dbReference type="ARBA" id="ARBA00022989"/>
    </source>
</evidence>
<feature type="transmembrane region" description="Helical" evidence="8">
    <location>
        <begin position="115"/>
        <end position="133"/>
    </location>
</feature>
<feature type="transmembrane region" description="Helical" evidence="8">
    <location>
        <begin position="472"/>
        <end position="491"/>
    </location>
</feature>
<reference evidence="10" key="1">
    <citation type="journal article" date="2020" name="Stud. Mycol.">
        <title>101 Dothideomycetes genomes: a test case for predicting lifestyles and emergence of pathogens.</title>
        <authorList>
            <person name="Haridas S."/>
            <person name="Albert R."/>
            <person name="Binder M."/>
            <person name="Bloem J."/>
            <person name="Labutti K."/>
            <person name="Salamov A."/>
            <person name="Andreopoulos B."/>
            <person name="Baker S."/>
            <person name="Barry K."/>
            <person name="Bills G."/>
            <person name="Bluhm B."/>
            <person name="Cannon C."/>
            <person name="Castanera R."/>
            <person name="Culley D."/>
            <person name="Daum C."/>
            <person name="Ezra D."/>
            <person name="Gonzalez J."/>
            <person name="Henrissat B."/>
            <person name="Kuo A."/>
            <person name="Liang C."/>
            <person name="Lipzen A."/>
            <person name="Lutzoni F."/>
            <person name="Magnuson J."/>
            <person name="Mondo S."/>
            <person name="Nolan M."/>
            <person name="Ohm R."/>
            <person name="Pangilinan J."/>
            <person name="Park H.-J."/>
            <person name="Ramirez L."/>
            <person name="Alfaro M."/>
            <person name="Sun H."/>
            <person name="Tritt A."/>
            <person name="Yoshinaga Y."/>
            <person name="Zwiers L.-H."/>
            <person name="Turgeon B."/>
            <person name="Goodwin S."/>
            <person name="Spatafora J."/>
            <person name="Crous P."/>
            <person name="Grigoriev I."/>
        </authorList>
    </citation>
    <scope>NUCLEOTIDE SEQUENCE</scope>
    <source>
        <strain evidence="10">CBS 260.36</strain>
    </source>
</reference>
<keyword evidence="10" id="KW-0762">Sugar transport</keyword>
<evidence type="ECO:0000256" key="8">
    <source>
        <dbReference type="SAM" id="Phobius"/>
    </source>
</evidence>
<dbReference type="AlphaFoldDB" id="A0A9P4J3C9"/>
<dbReference type="PANTHER" id="PTHR48022:SF6">
    <property type="entry name" value="MSTA PROTEIN-RELATED"/>
    <property type="match status" value="1"/>
</dbReference>
<dbReference type="GO" id="GO:0016020">
    <property type="term" value="C:membrane"/>
    <property type="evidence" value="ECO:0007669"/>
    <property type="project" value="UniProtKB-SubCell"/>
</dbReference>
<dbReference type="CDD" id="cd17356">
    <property type="entry name" value="MFS_HXT"/>
    <property type="match status" value="1"/>
</dbReference>
<evidence type="ECO:0000259" key="9">
    <source>
        <dbReference type="PROSITE" id="PS50850"/>
    </source>
</evidence>
<feature type="transmembrane region" description="Helical" evidence="8">
    <location>
        <begin position="367"/>
        <end position="387"/>
    </location>
</feature>
<feature type="transmembrane region" description="Helical" evidence="8">
    <location>
        <begin position="20"/>
        <end position="40"/>
    </location>
</feature>
<dbReference type="InterPro" id="IPR036259">
    <property type="entry name" value="MFS_trans_sf"/>
</dbReference>
<feature type="transmembrane region" description="Helical" evidence="8">
    <location>
        <begin position="88"/>
        <end position="108"/>
    </location>
</feature>
<name>A0A9P4J3C9_9PEZI</name>
<keyword evidence="6 8" id="KW-0472">Membrane</keyword>
<evidence type="ECO:0000256" key="2">
    <source>
        <dbReference type="ARBA" id="ARBA00010992"/>
    </source>
</evidence>
<dbReference type="InterPro" id="IPR005829">
    <property type="entry name" value="Sugar_transporter_CS"/>
</dbReference>
<dbReference type="PROSITE" id="PS00217">
    <property type="entry name" value="SUGAR_TRANSPORT_2"/>
    <property type="match status" value="1"/>
</dbReference>
<dbReference type="EMBL" id="ML996087">
    <property type="protein sequence ID" value="KAF2151639.1"/>
    <property type="molecule type" value="Genomic_DNA"/>
</dbReference>
<evidence type="ECO:0000313" key="11">
    <source>
        <dbReference type="Proteomes" id="UP000799439"/>
    </source>
</evidence>
<feature type="transmembrane region" description="Helical" evidence="8">
    <location>
        <begin position="438"/>
        <end position="460"/>
    </location>
</feature>
<comment type="subcellular location">
    <subcellularLocation>
        <location evidence="1">Membrane</location>
        <topology evidence="1">Multi-pass membrane protein</topology>
    </subcellularLocation>
</comment>
<feature type="transmembrane region" description="Helical" evidence="8">
    <location>
        <begin position="207"/>
        <end position="226"/>
    </location>
</feature>
<keyword evidence="3 7" id="KW-0813">Transport</keyword>
<evidence type="ECO:0000256" key="3">
    <source>
        <dbReference type="ARBA" id="ARBA00022448"/>
    </source>
</evidence>
<keyword evidence="5 8" id="KW-1133">Transmembrane helix</keyword>
<sequence>MARDTAIRATANTEMIEAPITFKAYLMCAFAAFGGIFFGFDSGYINGVLDTNYAIHTYTKKPYPPTGNSPADVAAQNDFKFPSSQQSLIVSILSAGTFFGAVIAGDVADFIGRRLTIIVGCIIFVVGVILQVASTTVPLLVVGRVIAGIGVGFVSAIIILYMSEIAPKKVRGSIVAGYQLCITIGIFLASCVTYATEHRNDSGSYRIPMGIQLLWGLILGIGLCFLPESPRYYVKKGQIQKATQSLVALRSQPADSDYVQNELAEIIANYEYEMSLIPTGSWFSSWAHCFSGSLWNPGSNLRRTILGTALQMFQQWTGVNFIFYFGTQFFSDLISNPFAIQITANAVNVVGTPPALWAIERFGRRQLLFWGACGMVVCLFIAAALGVSHADHTPHPHSYAAAEVAFICIFIFFFASTWGPCAWVVVGEIFPLPIRSRGIGLSTASNWMWNTIIATINPYLVGTDKANLQSKIFLVFGCTCICCAIFTYFCVPETKGLSLEQVDRMFEESTPRTSSKWKPHSTFAADLGITADGKLDTSIVEEKGVEA</sequence>
<evidence type="ECO:0000256" key="6">
    <source>
        <dbReference type="ARBA" id="ARBA00023136"/>
    </source>
</evidence>
<proteinExistence type="inferred from homology"/>
<dbReference type="InterPro" id="IPR003663">
    <property type="entry name" value="Sugar/inositol_transpt"/>
</dbReference>
<feature type="transmembrane region" description="Helical" evidence="8">
    <location>
        <begin position="174"/>
        <end position="195"/>
    </location>
</feature>
<dbReference type="PROSITE" id="PS00216">
    <property type="entry name" value="SUGAR_TRANSPORT_1"/>
    <property type="match status" value="2"/>
</dbReference>
<comment type="caution">
    <text evidence="10">The sequence shown here is derived from an EMBL/GenBank/DDBJ whole genome shotgun (WGS) entry which is preliminary data.</text>
</comment>
<evidence type="ECO:0000256" key="4">
    <source>
        <dbReference type="ARBA" id="ARBA00022692"/>
    </source>
</evidence>
<feature type="transmembrane region" description="Helical" evidence="8">
    <location>
        <begin position="139"/>
        <end position="162"/>
    </location>
</feature>
<dbReference type="GO" id="GO:0005351">
    <property type="term" value="F:carbohydrate:proton symporter activity"/>
    <property type="evidence" value="ECO:0007669"/>
    <property type="project" value="TreeGrafter"/>
</dbReference>
<accession>A0A9P4J3C9</accession>
<dbReference type="NCBIfam" id="TIGR00879">
    <property type="entry name" value="SP"/>
    <property type="match status" value="1"/>
</dbReference>
<evidence type="ECO:0000256" key="1">
    <source>
        <dbReference type="ARBA" id="ARBA00004141"/>
    </source>
</evidence>